<sequence length="255" mass="27092">MRDAPEQSRPNRRRQGAMLVGGLAALGVLGACVVSAQKFTEAELASPTRYWTPADASAADLSATAEEPPSAPLHPLAAKLLPMPDGHRPGPDFGVEGNDYFVPGAKAVERLKEQRTGLSGAERKERDKALAQLKLKGVAARSYRDGNGMVSEISLMQADPKALGEFAALTGKLLGVVADKGSKPPTVDGFPQAKCWLLSIGPEDKDRVESLECVAVEGDHLVAYRAYEGKPLAVSRAVNIFRNQLTHLKSPGESA</sequence>
<organism evidence="1 2">
    <name type="scientific">Streptomyces venezuelae</name>
    <dbReference type="NCBI Taxonomy" id="54571"/>
    <lineage>
        <taxon>Bacteria</taxon>
        <taxon>Bacillati</taxon>
        <taxon>Actinomycetota</taxon>
        <taxon>Actinomycetes</taxon>
        <taxon>Kitasatosporales</taxon>
        <taxon>Streptomycetaceae</taxon>
        <taxon>Streptomyces</taxon>
    </lineage>
</organism>
<dbReference type="PROSITE" id="PS51257">
    <property type="entry name" value="PROKAR_LIPOPROTEIN"/>
    <property type="match status" value="1"/>
</dbReference>
<name>A0A5P2DGN0_STRVZ</name>
<dbReference type="EMBL" id="CP029190">
    <property type="protein sequence ID" value="QES52431.1"/>
    <property type="molecule type" value="Genomic_DNA"/>
</dbReference>
<evidence type="ECO:0000313" key="1">
    <source>
        <dbReference type="EMBL" id="QES52431.1"/>
    </source>
</evidence>
<dbReference type="AlphaFoldDB" id="A0A5P2DGN0"/>
<gene>
    <name evidence="1" type="ORF">DEJ50_15160</name>
</gene>
<dbReference type="Proteomes" id="UP000325211">
    <property type="component" value="Chromosome"/>
</dbReference>
<protein>
    <recommendedName>
        <fullName evidence="3">Secreted protein</fullName>
    </recommendedName>
</protein>
<dbReference type="OrthoDB" id="3853749at2"/>
<accession>A0A5P2DGN0</accession>
<reference evidence="1 2" key="1">
    <citation type="submission" date="2018-05" db="EMBL/GenBank/DDBJ databases">
        <title>Streptomyces venezuelae.</title>
        <authorList>
            <person name="Kim W."/>
            <person name="Lee N."/>
            <person name="Cho B.-K."/>
        </authorList>
    </citation>
    <scope>NUCLEOTIDE SEQUENCE [LARGE SCALE GENOMIC DNA]</scope>
    <source>
        <strain evidence="1 2">ATCC 21782</strain>
    </source>
</reference>
<evidence type="ECO:0008006" key="3">
    <source>
        <dbReference type="Google" id="ProtNLM"/>
    </source>
</evidence>
<evidence type="ECO:0000313" key="2">
    <source>
        <dbReference type="Proteomes" id="UP000325211"/>
    </source>
</evidence>
<proteinExistence type="predicted"/>